<evidence type="ECO:0000256" key="1">
    <source>
        <dbReference type="ARBA" id="ARBA00022527"/>
    </source>
</evidence>
<accession>A0A6J4RP73</accession>
<dbReference type="InterPro" id="IPR050267">
    <property type="entry name" value="Anti-sigma-factor_SerPK"/>
</dbReference>
<dbReference type="SUPFAM" id="SSF55874">
    <property type="entry name" value="ATPase domain of HSP90 chaperone/DNA topoisomerase II/histidine kinase"/>
    <property type="match status" value="1"/>
</dbReference>
<organism evidence="3">
    <name type="scientific">uncultured Solirubrobacteraceae bacterium</name>
    <dbReference type="NCBI Taxonomy" id="1162706"/>
    <lineage>
        <taxon>Bacteria</taxon>
        <taxon>Bacillati</taxon>
        <taxon>Actinomycetota</taxon>
        <taxon>Thermoleophilia</taxon>
        <taxon>Solirubrobacterales</taxon>
        <taxon>Solirubrobacteraceae</taxon>
        <taxon>environmental samples</taxon>
    </lineage>
</organism>
<gene>
    <name evidence="3" type="ORF">AVDCRST_MAG30-623</name>
</gene>
<dbReference type="Pfam" id="PF13581">
    <property type="entry name" value="HATPase_c_2"/>
    <property type="match status" value="1"/>
</dbReference>
<dbReference type="PANTHER" id="PTHR35526">
    <property type="entry name" value="ANTI-SIGMA-F FACTOR RSBW-RELATED"/>
    <property type="match status" value="1"/>
</dbReference>
<dbReference type="EMBL" id="CADCVS010000102">
    <property type="protein sequence ID" value="CAA9478224.1"/>
    <property type="molecule type" value="Genomic_DNA"/>
</dbReference>
<keyword evidence="1" id="KW-0418">Kinase</keyword>
<keyword evidence="1" id="KW-0808">Transferase</keyword>
<proteinExistence type="predicted"/>
<evidence type="ECO:0000313" key="3">
    <source>
        <dbReference type="EMBL" id="CAA9478224.1"/>
    </source>
</evidence>
<dbReference type="Gene3D" id="3.30.565.10">
    <property type="entry name" value="Histidine kinase-like ATPase, C-terminal domain"/>
    <property type="match status" value="1"/>
</dbReference>
<dbReference type="PANTHER" id="PTHR35526:SF3">
    <property type="entry name" value="ANTI-SIGMA-F FACTOR RSBW"/>
    <property type="match status" value="1"/>
</dbReference>
<name>A0A6J4RP73_9ACTN</name>
<evidence type="ECO:0000259" key="2">
    <source>
        <dbReference type="SMART" id="SM00387"/>
    </source>
</evidence>
<dbReference type="GO" id="GO:0004674">
    <property type="term" value="F:protein serine/threonine kinase activity"/>
    <property type="evidence" value="ECO:0007669"/>
    <property type="project" value="UniProtKB-KW"/>
</dbReference>
<feature type="domain" description="Histidine kinase/HSP90-like ATPase" evidence="2">
    <location>
        <begin position="31"/>
        <end position="124"/>
    </location>
</feature>
<protein>
    <recommendedName>
        <fullName evidence="2">Histidine kinase/HSP90-like ATPase domain-containing protein</fullName>
    </recommendedName>
</protein>
<dbReference type="InterPro" id="IPR036890">
    <property type="entry name" value="HATPase_C_sf"/>
</dbReference>
<dbReference type="InterPro" id="IPR003594">
    <property type="entry name" value="HATPase_dom"/>
</dbReference>
<dbReference type="AlphaFoldDB" id="A0A6J4RP73"/>
<keyword evidence="1" id="KW-0723">Serine/threonine-protein kinase</keyword>
<sequence length="129" mass="14059">MLYSERLENAPRSSAAARRVVERLGDAVDEMTLANLRLLVSELVTNAIEHGTPGGEIGLEVGLDDGTVRVEVTDQGGGFVVRPREPGDSMSSGWGLHFVELLAERWGSDGDGRTRVWFEMPARVPARRA</sequence>
<dbReference type="SMART" id="SM00387">
    <property type="entry name" value="HATPase_c"/>
    <property type="match status" value="1"/>
</dbReference>
<dbReference type="CDD" id="cd16936">
    <property type="entry name" value="HATPase_RsbW-like"/>
    <property type="match status" value="1"/>
</dbReference>
<reference evidence="3" key="1">
    <citation type="submission" date="2020-02" db="EMBL/GenBank/DDBJ databases">
        <authorList>
            <person name="Meier V. D."/>
        </authorList>
    </citation>
    <scope>NUCLEOTIDE SEQUENCE</scope>
    <source>
        <strain evidence="3">AVDCRST_MAG30</strain>
    </source>
</reference>